<dbReference type="AlphaFoldDB" id="A0A067R052"/>
<protein>
    <submittedName>
        <fullName evidence="1">Uncharacterized protein</fullName>
    </submittedName>
</protein>
<dbReference type="InParanoid" id="A0A067R052"/>
<name>A0A067R052_ZOONE</name>
<evidence type="ECO:0000313" key="1">
    <source>
        <dbReference type="EMBL" id="KDR15253.1"/>
    </source>
</evidence>
<reference evidence="1 2" key="1">
    <citation type="journal article" date="2014" name="Nat. Commun.">
        <title>Molecular traces of alternative social organization in a termite genome.</title>
        <authorList>
            <person name="Terrapon N."/>
            <person name="Li C."/>
            <person name="Robertson H.M."/>
            <person name="Ji L."/>
            <person name="Meng X."/>
            <person name="Booth W."/>
            <person name="Chen Z."/>
            <person name="Childers C.P."/>
            <person name="Glastad K.M."/>
            <person name="Gokhale K."/>
            <person name="Gowin J."/>
            <person name="Gronenberg W."/>
            <person name="Hermansen R.A."/>
            <person name="Hu H."/>
            <person name="Hunt B.G."/>
            <person name="Huylmans A.K."/>
            <person name="Khalil S.M."/>
            <person name="Mitchell R.D."/>
            <person name="Munoz-Torres M.C."/>
            <person name="Mustard J.A."/>
            <person name="Pan H."/>
            <person name="Reese J.T."/>
            <person name="Scharf M.E."/>
            <person name="Sun F."/>
            <person name="Vogel H."/>
            <person name="Xiao J."/>
            <person name="Yang W."/>
            <person name="Yang Z."/>
            <person name="Yang Z."/>
            <person name="Zhou J."/>
            <person name="Zhu J."/>
            <person name="Brent C.S."/>
            <person name="Elsik C.G."/>
            <person name="Goodisman M.A."/>
            <person name="Liberles D.A."/>
            <person name="Roe R.M."/>
            <person name="Vargo E.L."/>
            <person name="Vilcinskas A."/>
            <person name="Wang J."/>
            <person name="Bornberg-Bauer E."/>
            <person name="Korb J."/>
            <person name="Zhang G."/>
            <person name="Liebig J."/>
        </authorList>
    </citation>
    <scope>NUCLEOTIDE SEQUENCE [LARGE SCALE GENOMIC DNA]</scope>
    <source>
        <tissue evidence="1">Whole organism</tissue>
    </source>
</reference>
<gene>
    <name evidence="1" type="ORF">L798_10628</name>
</gene>
<evidence type="ECO:0000313" key="2">
    <source>
        <dbReference type="Proteomes" id="UP000027135"/>
    </source>
</evidence>
<proteinExistence type="predicted"/>
<accession>A0A067R052</accession>
<dbReference type="Proteomes" id="UP000027135">
    <property type="component" value="Unassembled WGS sequence"/>
</dbReference>
<organism evidence="1 2">
    <name type="scientific">Zootermopsis nevadensis</name>
    <name type="common">Dampwood termite</name>
    <dbReference type="NCBI Taxonomy" id="136037"/>
    <lineage>
        <taxon>Eukaryota</taxon>
        <taxon>Metazoa</taxon>
        <taxon>Ecdysozoa</taxon>
        <taxon>Arthropoda</taxon>
        <taxon>Hexapoda</taxon>
        <taxon>Insecta</taxon>
        <taxon>Pterygota</taxon>
        <taxon>Neoptera</taxon>
        <taxon>Polyneoptera</taxon>
        <taxon>Dictyoptera</taxon>
        <taxon>Blattodea</taxon>
        <taxon>Blattoidea</taxon>
        <taxon>Termitoidae</taxon>
        <taxon>Termopsidae</taxon>
        <taxon>Zootermopsis</taxon>
    </lineage>
</organism>
<dbReference type="EMBL" id="KK852836">
    <property type="protein sequence ID" value="KDR15253.1"/>
    <property type="molecule type" value="Genomic_DNA"/>
</dbReference>
<sequence length="111" mass="12849">MDYGGDGSDDDKNKNYALCTQNSSSIPKIIHKQQSDSCSICNCFTITNVKCEQSRSKINVIPKRDYESMFQSCIKFHQNQTQEMKQTLRRTSYEIENVHNTHTPTRYLTVC</sequence>
<keyword evidence="2" id="KW-1185">Reference proteome</keyword>